<dbReference type="EMBL" id="JBHSIV010000006">
    <property type="protein sequence ID" value="MFC5062161.1"/>
    <property type="molecule type" value="Genomic_DNA"/>
</dbReference>
<reference evidence="3" key="1">
    <citation type="journal article" date="2019" name="Int. J. Syst. Evol. Microbiol.">
        <title>The Global Catalogue of Microorganisms (GCM) 10K type strain sequencing project: providing services to taxonomists for standard genome sequencing and annotation.</title>
        <authorList>
            <consortium name="The Broad Institute Genomics Platform"/>
            <consortium name="The Broad Institute Genome Sequencing Center for Infectious Disease"/>
            <person name="Wu L."/>
            <person name="Ma J."/>
        </authorList>
    </citation>
    <scope>NUCLEOTIDE SEQUENCE [LARGE SCALE GENOMIC DNA]</scope>
    <source>
        <strain evidence="3">CGMCC 4.7093</strain>
    </source>
</reference>
<evidence type="ECO:0000313" key="3">
    <source>
        <dbReference type="Proteomes" id="UP001595947"/>
    </source>
</evidence>
<sequence>MDHDGLDELARAYVRLGLRLGHVVPELVDAHLGDPALARAVAAEPRFDPLSLRAEAEALRRRLPATGRRAEYLDAQLAACAVVAARAGGEPVGFVAEVRGCLGVDVAPGHEDDYDAAHAHLADVLGVPRRRLPAAVAAFRERDRVPHEDLLAGVTTMLGALRAATAEAVGLPAGEQLDVEVVADVPWAGFSRRVGRARSVMQVAREAGHRWSHLPLLVAHEAYPGHHTETARLEGAVEPERTLLLARTPRSLVAEGAAELGLDAVVGPGWGPWATAHLAAAGLGGGTAPGALGEAVEAAMDPLAAVRQDAALLVHTSSAADREDRALDHLTRWLLVDDARARRMLGFLAHPRWRIHTTTYVEGVRVVRPWLAARPPGETVGRRFARLLDETWTPAALRREAAGSGAAPTGGCGAPFSGERYPRHADDTPMSPTA</sequence>
<feature type="region of interest" description="Disordered" evidence="1">
    <location>
        <begin position="400"/>
        <end position="434"/>
    </location>
</feature>
<dbReference type="RefSeq" id="WP_378035506.1">
    <property type="nucleotide sequence ID" value="NZ_JBHSIV010000006.1"/>
</dbReference>
<keyword evidence="3" id="KW-1185">Reference proteome</keyword>
<dbReference type="Proteomes" id="UP001595947">
    <property type="component" value="Unassembled WGS sequence"/>
</dbReference>
<accession>A0ABV9YHM7</accession>
<evidence type="ECO:0000313" key="2">
    <source>
        <dbReference type="EMBL" id="MFC5062161.1"/>
    </source>
</evidence>
<gene>
    <name evidence="2" type="ORF">ACFPBZ_08085</name>
</gene>
<proteinExistence type="predicted"/>
<comment type="caution">
    <text evidence="2">The sequence shown here is derived from an EMBL/GenBank/DDBJ whole genome shotgun (WGS) entry which is preliminary data.</text>
</comment>
<name>A0ABV9YHM7_9PSEU</name>
<organism evidence="2 3">
    <name type="scientific">Actinomycetospora atypica</name>
    <dbReference type="NCBI Taxonomy" id="1290095"/>
    <lineage>
        <taxon>Bacteria</taxon>
        <taxon>Bacillati</taxon>
        <taxon>Actinomycetota</taxon>
        <taxon>Actinomycetes</taxon>
        <taxon>Pseudonocardiales</taxon>
        <taxon>Pseudonocardiaceae</taxon>
        <taxon>Actinomycetospora</taxon>
    </lineage>
</organism>
<protein>
    <submittedName>
        <fullName evidence="2">DUF885 domain-containing protein</fullName>
    </submittedName>
</protein>
<evidence type="ECO:0000256" key="1">
    <source>
        <dbReference type="SAM" id="MobiDB-lite"/>
    </source>
</evidence>